<dbReference type="Proteomes" id="UP000274601">
    <property type="component" value="Unassembled WGS sequence"/>
</dbReference>
<evidence type="ECO:0000313" key="1">
    <source>
        <dbReference type="EMBL" id="RKS78586.1"/>
    </source>
</evidence>
<evidence type="ECO:0000313" key="2">
    <source>
        <dbReference type="Proteomes" id="UP000274601"/>
    </source>
</evidence>
<comment type="caution">
    <text evidence="1">The sequence shown here is derived from an EMBL/GenBank/DDBJ whole genome shotgun (WGS) entry which is preliminary data.</text>
</comment>
<dbReference type="RefSeq" id="WP_121432232.1">
    <property type="nucleotide sequence ID" value="NZ_RBWU01000001.1"/>
</dbReference>
<accession>A0A495QXD9</accession>
<gene>
    <name evidence="1" type="ORF">BZB76_0003</name>
</gene>
<dbReference type="AlphaFoldDB" id="A0A495QXD9"/>
<keyword evidence="2" id="KW-1185">Reference proteome</keyword>
<dbReference type="EMBL" id="RBWU01000001">
    <property type="protein sequence ID" value="RKS78586.1"/>
    <property type="molecule type" value="Genomic_DNA"/>
</dbReference>
<protein>
    <submittedName>
        <fullName evidence="1">Uncharacterized protein</fullName>
    </submittedName>
</protein>
<sequence>MQPYTINVSGSERHDGEKPYTYVLNTESLPEEKAAAWLYHLWFAQSEQGLVAFDVTILNQPNWWDAHGRNADVVVIDCPEFPCHPGIPSQCTDRCHRDAIVEPTSCRCPFAWYWIYRTPQTCLPVGAIDRLKELGYDLPTSPPEETTW</sequence>
<dbReference type="OrthoDB" id="4246254at2"/>
<organism evidence="1 2">
    <name type="scientific">Actinomadura pelletieri DSM 43383</name>
    <dbReference type="NCBI Taxonomy" id="1120940"/>
    <lineage>
        <taxon>Bacteria</taxon>
        <taxon>Bacillati</taxon>
        <taxon>Actinomycetota</taxon>
        <taxon>Actinomycetes</taxon>
        <taxon>Streptosporangiales</taxon>
        <taxon>Thermomonosporaceae</taxon>
        <taxon>Actinomadura</taxon>
    </lineage>
</organism>
<reference evidence="1 2" key="1">
    <citation type="submission" date="2018-10" db="EMBL/GenBank/DDBJ databases">
        <title>Genomic Encyclopedia of Archaeal and Bacterial Type Strains, Phase II (KMG-II): from individual species to whole genera.</title>
        <authorList>
            <person name="Goeker M."/>
        </authorList>
    </citation>
    <scope>NUCLEOTIDE SEQUENCE [LARGE SCALE GENOMIC DNA]</scope>
    <source>
        <strain evidence="1 2">DSM 43383</strain>
    </source>
</reference>
<name>A0A495QXD9_9ACTN</name>
<proteinExistence type="predicted"/>